<feature type="binding site" evidence="5">
    <location>
        <position position="47"/>
    </location>
    <ligand>
        <name>ATP</name>
        <dbReference type="ChEBI" id="CHEBI:30616"/>
    </ligand>
</feature>
<evidence type="ECO:0000256" key="6">
    <source>
        <dbReference type="SAM" id="Phobius"/>
    </source>
</evidence>
<dbReference type="OrthoDB" id="9762169at2"/>
<evidence type="ECO:0000313" key="8">
    <source>
        <dbReference type="EMBL" id="GAB77845.1"/>
    </source>
</evidence>
<evidence type="ECO:0000259" key="7">
    <source>
        <dbReference type="PROSITE" id="PS50011"/>
    </source>
</evidence>
<dbReference type="PROSITE" id="PS00107">
    <property type="entry name" value="PROTEIN_KINASE_ATP"/>
    <property type="match status" value="1"/>
</dbReference>
<dbReference type="PANTHER" id="PTHR43289:SF34">
    <property type="entry name" value="SERINE_THREONINE-PROTEIN KINASE YBDM-RELATED"/>
    <property type="match status" value="1"/>
</dbReference>
<dbReference type="SUPFAM" id="SSF56112">
    <property type="entry name" value="Protein kinase-like (PK-like)"/>
    <property type="match status" value="1"/>
</dbReference>
<comment type="caution">
    <text evidence="8">The sequence shown here is derived from an EMBL/GenBank/DDBJ whole genome shotgun (WGS) entry which is preliminary data.</text>
</comment>
<evidence type="ECO:0000256" key="3">
    <source>
        <dbReference type="ARBA" id="ARBA00022777"/>
    </source>
</evidence>
<dbReference type="PROSITE" id="PS50011">
    <property type="entry name" value="PROTEIN_KINASE_DOM"/>
    <property type="match status" value="1"/>
</dbReference>
<proteinExistence type="predicted"/>
<keyword evidence="6" id="KW-0472">Membrane</keyword>
<keyword evidence="4 5" id="KW-0067">ATP-binding</keyword>
<feature type="domain" description="Protein kinase" evidence="7">
    <location>
        <begin position="19"/>
        <end position="271"/>
    </location>
</feature>
<keyword evidence="6" id="KW-0812">Transmembrane</keyword>
<dbReference type="SMART" id="SM00220">
    <property type="entry name" value="S_TKc"/>
    <property type="match status" value="1"/>
</dbReference>
<dbReference type="GO" id="GO:0005524">
    <property type="term" value="F:ATP binding"/>
    <property type="evidence" value="ECO:0007669"/>
    <property type="project" value="UniProtKB-UniRule"/>
</dbReference>
<dbReference type="InterPro" id="IPR011009">
    <property type="entry name" value="Kinase-like_dom_sf"/>
</dbReference>
<evidence type="ECO:0000256" key="2">
    <source>
        <dbReference type="ARBA" id="ARBA00022741"/>
    </source>
</evidence>
<dbReference type="STRING" id="100225.SAMN05421595_0355"/>
<keyword evidence="2 5" id="KW-0547">Nucleotide-binding</keyword>
<dbReference type="Pfam" id="PF00069">
    <property type="entry name" value="Pkinase"/>
    <property type="match status" value="1"/>
</dbReference>
<feature type="transmembrane region" description="Helical" evidence="6">
    <location>
        <begin position="500"/>
        <end position="522"/>
    </location>
</feature>
<name>K6VR53_9MICO</name>
<dbReference type="RefSeq" id="WP_006502597.1">
    <property type="nucleotide sequence ID" value="NZ_BAGZ01000008.1"/>
</dbReference>
<keyword evidence="8" id="KW-0723">Serine/threonine-protein kinase</keyword>
<feature type="transmembrane region" description="Helical" evidence="6">
    <location>
        <begin position="424"/>
        <end position="446"/>
    </location>
</feature>
<reference evidence="8 9" key="1">
    <citation type="submission" date="2012-08" db="EMBL/GenBank/DDBJ databases">
        <title>Whole genome shotgun sequence of Austwickia chelonae NBRC 105200.</title>
        <authorList>
            <person name="Yoshida I."/>
            <person name="Hosoyama A."/>
            <person name="Tsuchikane K."/>
            <person name="Katsumata H."/>
            <person name="Ando Y."/>
            <person name="Ohji S."/>
            <person name="Hamada M."/>
            <person name="Tamura T."/>
            <person name="Yamazoe A."/>
            <person name="Yamazaki S."/>
            <person name="Fujita N."/>
        </authorList>
    </citation>
    <scope>NUCLEOTIDE SEQUENCE [LARGE SCALE GENOMIC DNA]</scope>
    <source>
        <strain evidence="8 9">NBRC 105200</strain>
    </source>
</reference>
<dbReference type="AlphaFoldDB" id="K6VR53"/>
<dbReference type="InterPro" id="IPR017441">
    <property type="entry name" value="Protein_kinase_ATP_BS"/>
</dbReference>
<keyword evidence="3 8" id="KW-0418">Kinase</keyword>
<organism evidence="8 9">
    <name type="scientific">Austwickia chelonae NBRC 105200</name>
    <dbReference type="NCBI Taxonomy" id="1184607"/>
    <lineage>
        <taxon>Bacteria</taxon>
        <taxon>Bacillati</taxon>
        <taxon>Actinomycetota</taxon>
        <taxon>Actinomycetes</taxon>
        <taxon>Micrococcales</taxon>
        <taxon>Dermatophilaceae</taxon>
        <taxon>Austwickia</taxon>
    </lineage>
</organism>
<dbReference type="CDD" id="cd14014">
    <property type="entry name" value="STKc_PknB_like"/>
    <property type="match status" value="1"/>
</dbReference>
<dbReference type="EMBL" id="BAGZ01000008">
    <property type="protein sequence ID" value="GAB77845.1"/>
    <property type="molecule type" value="Genomic_DNA"/>
</dbReference>
<evidence type="ECO:0000256" key="1">
    <source>
        <dbReference type="ARBA" id="ARBA00022679"/>
    </source>
</evidence>
<sequence length="548" mass="57156">MSATVGRGPSPGAGRLGRYRLCSELGRGGMGVVHLALDEEGQAVAIKVLRDHVLDDPAARARLSREADHLSRIRHPGIAGIIDADVEGARPYVVTRYVPGPSLEQYVAQHGPLSAPKLLGLAKDLSAALSAVHTADVVHRDLKPGNVLIHDGRGVLIDFGIAHGSGDVRLTSTGLVMGTPGFLAPEILDGADVTPATDWWAWAATLAFAASGRVPFGDQPVDAVLARIRAGECDLTGVDPELAPLLRAALDPRPGARPTREQILYELERYASGGRKTAAIPAMPVTRALPGAAQTAAAPVAAPGATAAAPVAPQVPAPTAEASAPAPAWKQAVDRAQPLWEETLGRAKRHRSSGLVICLAALFAALTLAAPVKSLLLAISWTWLARSVERAGRILGRQRSEHGVRRWDTTKALLLMPLHAVTTLVSTLVGALAPTVAAYCAVLGCITLQKTGVLPGSSFNPGAPGPLFVGSVTAMVVFWWGTGSEHVRLGTRAVLESVGAWRYGSACAAALLLGLAAVIALISQSTGFTPSWEPLSGDPFGWLRKALR</sequence>
<dbReference type="InterPro" id="IPR008271">
    <property type="entry name" value="Ser/Thr_kinase_AS"/>
</dbReference>
<accession>K6VR53</accession>
<evidence type="ECO:0000256" key="4">
    <source>
        <dbReference type="ARBA" id="ARBA00022840"/>
    </source>
</evidence>
<dbReference type="Gene3D" id="3.30.200.20">
    <property type="entry name" value="Phosphorylase Kinase, domain 1"/>
    <property type="match status" value="1"/>
</dbReference>
<dbReference type="PANTHER" id="PTHR43289">
    <property type="entry name" value="MITOGEN-ACTIVATED PROTEIN KINASE KINASE KINASE 20-RELATED"/>
    <property type="match status" value="1"/>
</dbReference>
<dbReference type="PROSITE" id="PS00108">
    <property type="entry name" value="PROTEIN_KINASE_ST"/>
    <property type="match status" value="1"/>
</dbReference>
<evidence type="ECO:0000313" key="9">
    <source>
        <dbReference type="Proteomes" id="UP000008495"/>
    </source>
</evidence>
<feature type="transmembrane region" description="Helical" evidence="6">
    <location>
        <begin position="355"/>
        <end position="383"/>
    </location>
</feature>
<feature type="transmembrane region" description="Helical" evidence="6">
    <location>
        <begin position="458"/>
        <end position="480"/>
    </location>
</feature>
<dbReference type="Proteomes" id="UP000008495">
    <property type="component" value="Unassembled WGS sequence"/>
</dbReference>
<keyword evidence="9" id="KW-1185">Reference proteome</keyword>
<keyword evidence="1" id="KW-0808">Transferase</keyword>
<dbReference type="InterPro" id="IPR000719">
    <property type="entry name" value="Prot_kinase_dom"/>
</dbReference>
<gene>
    <name evidence="8" type="ORF">AUCHE_08_00870</name>
</gene>
<dbReference type="GO" id="GO:0004674">
    <property type="term" value="F:protein serine/threonine kinase activity"/>
    <property type="evidence" value="ECO:0007669"/>
    <property type="project" value="UniProtKB-KW"/>
</dbReference>
<dbReference type="Gene3D" id="1.10.510.10">
    <property type="entry name" value="Transferase(Phosphotransferase) domain 1"/>
    <property type="match status" value="1"/>
</dbReference>
<keyword evidence="6" id="KW-1133">Transmembrane helix</keyword>
<evidence type="ECO:0000256" key="5">
    <source>
        <dbReference type="PROSITE-ProRule" id="PRU10141"/>
    </source>
</evidence>
<protein>
    <submittedName>
        <fullName evidence="8">Putative serine/threonine protein kinase</fullName>
    </submittedName>
</protein>
<dbReference type="eggNOG" id="COG0515">
    <property type="taxonomic scope" value="Bacteria"/>
</dbReference>